<evidence type="ECO:0000256" key="13">
    <source>
        <dbReference type="PIRNR" id="PIRNR038193"/>
    </source>
</evidence>
<evidence type="ECO:0000256" key="16">
    <source>
        <dbReference type="PIRSR" id="PIRSR038193-3"/>
    </source>
</evidence>
<evidence type="ECO:0000256" key="12">
    <source>
        <dbReference type="ARBA" id="ARBA00023295"/>
    </source>
</evidence>
<evidence type="ECO:0000256" key="1">
    <source>
        <dbReference type="ARBA" id="ARBA00000251"/>
    </source>
</evidence>
<evidence type="ECO:0000256" key="8">
    <source>
        <dbReference type="ARBA" id="ARBA00023136"/>
    </source>
</evidence>
<dbReference type="EC" id="3.2.1.35" evidence="13 17"/>
<reference evidence="18" key="2">
    <citation type="submission" date="2025-08" db="UniProtKB">
        <authorList>
            <consortium name="Ensembl"/>
        </authorList>
    </citation>
    <scope>IDENTIFICATION</scope>
</reference>
<reference evidence="18 19" key="1">
    <citation type="submission" date="2018-10" db="EMBL/GenBank/DDBJ databases">
        <title>Improved assembly of the deer mouse Peromyscus maniculatus genome.</title>
        <authorList>
            <person name="Lassance J.-M."/>
            <person name="Hoekstra H.E."/>
        </authorList>
    </citation>
    <scope>NUCLEOTIDE SEQUENCE [LARGE SCALE GENOMIC DNA]</scope>
</reference>
<evidence type="ECO:0000256" key="11">
    <source>
        <dbReference type="ARBA" id="ARBA00023288"/>
    </source>
</evidence>
<reference evidence="18" key="3">
    <citation type="submission" date="2025-09" db="UniProtKB">
        <authorList>
            <consortium name="Ensembl"/>
        </authorList>
    </citation>
    <scope>IDENTIFICATION</scope>
</reference>
<dbReference type="AlphaFoldDB" id="A0A8C8UIY0"/>
<keyword evidence="12 13" id="KW-0326">Glycosidase</keyword>
<dbReference type="SUPFAM" id="SSF51445">
    <property type="entry name" value="(Trans)glycosidases"/>
    <property type="match status" value="1"/>
</dbReference>
<evidence type="ECO:0000256" key="7">
    <source>
        <dbReference type="ARBA" id="ARBA00022801"/>
    </source>
</evidence>
<evidence type="ECO:0000256" key="5">
    <source>
        <dbReference type="ARBA" id="ARBA00022622"/>
    </source>
</evidence>
<dbReference type="PANTHER" id="PTHR11769">
    <property type="entry name" value="HYALURONIDASE"/>
    <property type="match status" value="1"/>
</dbReference>
<evidence type="ECO:0000256" key="10">
    <source>
        <dbReference type="ARBA" id="ARBA00023180"/>
    </source>
</evidence>
<dbReference type="GO" id="GO:0004415">
    <property type="term" value="F:hyalurononglucosaminidase activity"/>
    <property type="evidence" value="ECO:0007669"/>
    <property type="project" value="UniProtKB-UniRule"/>
</dbReference>
<dbReference type="InterPro" id="IPR013785">
    <property type="entry name" value="Aldolase_TIM"/>
</dbReference>
<feature type="disulfide bond" evidence="16">
    <location>
        <begin position="429"/>
        <end position="435"/>
    </location>
</feature>
<keyword evidence="10" id="KW-0325">Glycoprotein</keyword>
<evidence type="ECO:0000256" key="3">
    <source>
        <dbReference type="ARBA" id="ARBA00008871"/>
    </source>
</evidence>
<dbReference type="GO" id="GO:0030214">
    <property type="term" value="P:hyaluronan catabolic process"/>
    <property type="evidence" value="ECO:0007669"/>
    <property type="project" value="TreeGrafter"/>
</dbReference>
<evidence type="ECO:0000256" key="14">
    <source>
        <dbReference type="PIRSR" id="PIRSR038193-1"/>
    </source>
</evidence>
<keyword evidence="11" id="KW-0449">Lipoprotein</keyword>
<dbReference type="GO" id="GO:0005886">
    <property type="term" value="C:plasma membrane"/>
    <property type="evidence" value="ECO:0007669"/>
    <property type="project" value="UniProtKB-SubCell"/>
</dbReference>
<evidence type="ECO:0000256" key="4">
    <source>
        <dbReference type="ARBA" id="ARBA00022475"/>
    </source>
</evidence>
<dbReference type="Proteomes" id="UP000694547">
    <property type="component" value="Chromosome 3"/>
</dbReference>
<comment type="catalytic activity">
    <reaction evidence="1 13 17">
        <text>Random hydrolysis of (1-&gt;4)-linkages between N-acetyl-beta-D-glucosamine and D-glucuronate residues in hyaluronate.</text>
        <dbReference type="EC" id="3.2.1.35"/>
    </reaction>
</comment>
<dbReference type="PRINTS" id="PR00848">
    <property type="entry name" value="SPERMPH20"/>
</dbReference>
<feature type="disulfide bond" evidence="16">
    <location>
        <begin position="223"/>
        <end position="237"/>
    </location>
</feature>
<evidence type="ECO:0000256" key="17">
    <source>
        <dbReference type="RuleBase" id="RU610713"/>
    </source>
</evidence>
<keyword evidence="4" id="KW-1003">Cell membrane</keyword>
<keyword evidence="19" id="KW-1185">Reference proteome</keyword>
<keyword evidence="6" id="KW-0732">Signal</keyword>
<feature type="glycosylation site" description="N-linked (GlcNAc...) asparagine" evidence="15">
    <location>
        <position position="360"/>
    </location>
</feature>
<evidence type="ECO:0000256" key="15">
    <source>
        <dbReference type="PIRSR" id="PIRSR038193-2"/>
    </source>
</evidence>
<dbReference type="PIRSF" id="PIRSF500773">
    <property type="entry name" value="Hyaluronidase_PH20_Hyal5"/>
    <property type="match status" value="1"/>
</dbReference>
<dbReference type="GO" id="GO:0007342">
    <property type="term" value="P:fusion of sperm to egg plasma membrane involved in single fertilization"/>
    <property type="evidence" value="ECO:0007669"/>
    <property type="project" value="InterPro"/>
</dbReference>
<organism evidence="18 19">
    <name type="scientific">Peromyscus maniculatus bairdii</name>
    <name type="common">Prairie deer mouse</name>
    <dbReference type="NCBI Taxonomy" id="230844"/>
    <lineage>
        <taxon>Eukaryota</taxon>
        <taxon>Metazoa</taxon>
        <taxon>Chordata</taxon>
        <taxon>Craniata</taxon>
        <taxon>Vertebrata</taxon>
        <taxon>Euteleostomi</taxon>
        <taxon>Mammalia</taxon>
        <taxon>Eutheria</taxon>
        <taxon>Euarchontoglires</taxon>
        <taxon>Glires</taxon>
        <taxon>Rodentia</taxon>
        <taxon>Myomorpha</taxon>
        <taxon>Muroidea</taxon>
        <taxon>Cricetidae</taxon>
        <taxon>Neotominae</taxon>
        <taxon>Peromyscus</taxon>
    </lineage>
</organism>
<comment type="similarity">
    <text evidence="3 13 17">Belongs to the glycosyl hydrolase 56 family.</text>
</comment>
<keyword evidence="5" id="KW-0336">GPI-anchor</keyword>
<dbReference type="InterPro" id="IPR001439">
    <property type="entry name" value="Hyaluronidase_PH20/Hyal5"/>
</dbReference>
<feature type="disulfide bond" evidence="16">
    <location>
        <begin position="368"/>
        <end position="379"/>
    </location>
</feature>
<keyword evidence="7 13" id="KW-0378">Hydrolase</keyword>
<feature type="active site" description="Proton donor" evidence="14">
    <location>
        <position position="147"/>
    </location>
</feature>
<name>A0A8C8UIY0_PERMB</name>
<evidence type="ECO:0000256" key="9">
    <source>
        <dbReference type="ARBA" id="ARBA00023157"/>
    </source>
</evidence>
<dbReference type="PANTHER" id="PTHR11769:SF17">
    <property type="entry name" value="HYALURONIDASE PH-20"/>
    <property type="match status" value="1"/>
</dbReference>
<dbReference type="Gene3D" id="3.20.20.70">
    <property type="entry name" value="Aldolase class I"/>
    <property type="match status" value="1"/>
</dbReference>
<dbReference type="GO" id="GO:0098552">
    <property type="term" value="C:side of membrane"/>
    <property type="evidence" value="ECO:0007669"/>
    <property type="project" value="UniProtKB-KW"/>
</dbReference>
<keyword evidence="9 16" id="KW-1015">Disulfide bond</keyword>
<dbReference type="GO" id="GO:0001669">
    <property type="term" value="C:acrosomal vesicle"/>
    <property type="evidence" value="ECO:0007669"/>
    <property type="project" value="TreeGrafter"/>
</dbReference>
<dbReference type="GO" id="GO:0005975">
    <property type="term" value="P:carbohydrate metabolic process"/>
    <property type="evidence" value="ECO:0007669"/>
    <property type="project" value="UniProtKB-UniRule"/>
</dbReference>
<dbReference type="PRINTS" id="PR00846">
    <property type="entry name" value="GLHYDRLASE56"/>
</dbReference>
<dbReference type="FunFam" id="3.20.20.70:FF:000065">
    <property type="entry name" value="Hyaluronidase"/>
    <property type="match status" value="1"/>
</dbReference>
<sequence length="489" mass="55968">FTVIMSAWLSECVFSPSTKHSVLIIFLLIPCSLTVVDYRAAPILPNETFLWIWNVPTEACIGAFNHSIDLSLFPLIGSPRKTATGQAVTIFYANRLGKYPYIDKKQAEVFGGIPQAGNLQEHLDKVKTDIEHYIPVDQLGLAIIDWEEWRPTWARNWTPKDIYRNKSIQLVKTQDPGMNTAQATKKAKEEFEKAARKFMEETLKLGKRLKPRYLWGFYLFPDCYNNNYLEPGYDGKCPSIEIDRNNDLGWIWKESTALYPSIYLRSELKLSPNAKLYSRYRILEGIRTSKVRGENNPLPVFLYTRIVFTNQVWEFLSINDLVNTIGEAVALGTSGIVIWDSTYIAQRAQVRTTLNPYIINATLAAKMCSQTLCSHRGICTRKDVNSDHYIQLNPKNLEIKLLKNGSFEVVGNPTVGDLKYFSEHFKCNCFTNMDCKERSDIENVENVKVCTANGICIDTRVEPDQAFCLLPRKSFLIFIAINHILYHLL</sequence>
<comment type="subcellular location">
    <subcellularLocation>
        <location evidence="2">Cell membrane</location>
        <topology evidence="2">Lipid-anchor</topology>
        <topology evidence="2">GPI-anchor</topology>
    </subcellularLocation>
</comment>
<proteinExistence type="inferred from homology"/>
<evidence type="ECO:0000313" key="18">
    <source>
        <dbReference type="Ensembl" id="ENSPEMP00000032481.1"/>
    </source>
</evidence>
<evidence type="ECO:0000256" key="2">
    <source>
        <dbReference type="ARBA" id="ARBA00004609"/>
    </source>
</evidence>
<dbReference type="Pfam" id="PF01630">
    <property type="entry name" value="Glyco_hydro_56"/>
    <property type="match status" value="1"/>
</dbReference>
<keyword evidence="8" id="KW-0472">Membrane</keyword>
<protein>
    <recommendedName>
        <fullName evidence="13 17">Hyaluronidase</fullName>
        <ecNumber evidence="13 17">3.2.1.35</ecNumber>
    </recommendedName>
</protein>
<feature type="disulfide bond" evidence="16">
    <location>
        <begin position="373"/>
        <end position="427"/>
    </location>
</feature>
<accession>A0A8C8UIY0</accession>
<evidence type="ECO:0000313" key="19">
    <source>
        <dbReference type="Proteomes" id="UP000694547"/>
    </source>
</evidence>
<dbReference type="GeneTree" id="ENSGT01020000230364"/>
<dbReference type="InterPro" id="IPR018155">
    <property type="entry name" value="Hyaluronidase"/>
</dbReference>
<evidence type="ECO:0000256" key="6">
    <source>
        <dbReference type="ARBA" id="ARBA00022729"/>
    </source>
</evidence>
<dbReference type="PIRSF" id="PIRSF038193">
    <property type="entry name" value="Hyaluronidase"/>
    <property type="match status" value="1"/>
</dbReference>
<dbReference type="Ensembl" id="ENSPEMT00000042343.1">
    <property type="protein sequence ID" value="ENSPEMP00000032481.1"/>
    <property type="gene ID" value="ENSPEMG00000026037.1"/>
</dbReference>
<dbReference type="InterPro" id="IPR017853">
    <property type="entry name" value="GH"/>
</dbReference>